<dbReference type="RefSeq" id="WP_152598107.1">
    <property type="nucleotide sequence ID" value="NZ_JGYV01000001.1"/>
</dbReference>
<accession>A0A087B4D8</accession>
<keyword evidence="2" id="KW-1185">Reference proteome</keyword>
<dbReference type="STRING" id="1688.BCUN_0386"/>
<sequence>MTTALGVPAVDNKGCDALTHRRIIGAEWRTTGILEGLDVSGTAGLQYKVDAGTAVVARSDSDGKMLARYEGGTVDTVAGDASNPRIDAIWIASHNSHQYTDDPDNQVYVGVTRGTPAASPAKPTIPEYATLLRYMTVPAAAASTQGATRTDGVEYALHYASNGQRLGGYYDRRSFTISNKESNKGVFCRVPIFIPTDRYIRFDMSINFSATGSKGALDFSKYTELRVAFRIDGAIKGPTRNLTGYGAWDSRQLNFTTICGRGNHTCDMVIWIGNGQNADVHGTSSLEGLELEIYDNGNDQ</sequence>
<gene>
    <name evidence="1" type="ORF">BCUN_0386</name>
</gene>
<evidence type="ECO:0000313" key="1">
    <source>
        <dbReference type="EMBL" id="KFI65888.1"/>
    </source>
</evidence>
<evidence type="ECO:0000313" key="2">
    <source>
        <dbReference type="Proteomes" id="UP000029067"/>
    </source>
</evidence>
<organism evidence="1 2">
    <name type="scientific">Bifidobacterium cuniculi</name>
    <dbReference type="NCBI Taxonomy" id="1688"/>
    <lineage>
        <taxon>Bacteria</taxon>
        <taxon>Bacillati</taxon>
        <taxon>Actinomycetota</taxon>
        <taxon>Actinomycetes</taxon>
        <taxon>Bifidobacteriales</taxon>
        <taxon>Bifidobacteriaceae</taxon>
        <taxon>Bifidobacterium</taxon>
    </lineage>
</organism>
<protein>
    <submittedName>
        <fullName evidence="1">Uncharacterized protein</fullName>
    </submittedName>
</protein>
<comment type="caution">
    <text evidence="1">The sequence shown here is derived from an EMBL/GenBank/DDBJ whole genome shotgun (WGS) entry which is preliminary data.</text>
</comment>
<dbReference type="OrthoDB" id="3240452at2"/>
<dbReference type="EMBL" id="JGYV01000001">
    <property type="protein sequence ID" value="KFI65888.1"/>
    <property type="molecule type" value="Genomic_DNA"/>
</dbReference>
<dbReference type="eggNOG" id="ENOG5031TK5">
    <property type="taxonomic scope" value="Bacteria"/>
</dbReference>
<reference evidence="1 2" key="1">
    <citation type="submission" date="2014-03" db="EMBL/GenBank/DDBJ databases">
        <title>Genomics of Bifidobacteria.</title>
        <authorList>
            <person name="Ventura M."/>
            <person name="Milani C."/>
            <person name="Lugli G.A."/>
        </authorList>
    </citation>
    <scope>NUCLEOTIDE SEQUENCE [LARGE SCALE GENOMIC DNA]</scope>
    <source>
        <strain evidence="1 2">LMG 10738</strain>
    </source>
</reference>
<proteinExistence type="predicted"/>
<dbReference type="Proteomes" id="UP000029067">
    <property type="component" value="Unassembled WGS sequence"/>
</dbReference>
<dbReference type="AlphaFoldDB" id="A0A087B4D8"/>
<name>A0A087B4D8_9BIFI</name>